<keyword evidence="4" id="KW-1185">Reference proteome</keyword>
<sequence>MSLLGRLASTTSNAGTPTGTGARPRTLGTGHNVPLGSPTAGGLGYGLPSSRRFSVYGMEDRVVIDLGSHSLKCGYSGESHPRCVLPLYHGLRWNTRNAAPNTVWGGSTKRPTGTSSRVVISRVTAPEVFSHLLPQEADLYGLDIHQLPKEKLKDLLVYYFHQVFSEVLMTDPKLRKVLICDSPLCPVQLKATVAEVLFEHFQVPALIYFPAPGLSLVTTGSVSGLVVDCGHLETVVTPVFEGHTLIPYIQTTPLAGKALTHNLRELLLGHAILESPTSPKVSLASLLSDKVIEDIKCRFLFASPVRPSFDTRVTFPDEQAKWYQQMTTTTDLVYPVANPTSESRELASTAPAPEPLYQIRIPGWVRERAADILFNGDAEQDILGIPRTLLNCVLKTPIDLRQTLISSCLVLGNTGMLPNFTHRLHLELQHLMLQDRKYSATLKSLCNHAAFLDAKTNGDVFARGNRTWIGGSLVGSLRCQGSEISLDQFDGQVPDWTVNSEY</sequence>
<dbReference type="OrthoDB" id="337660at2759"/>
<evidence type="ECO:0000313" key="4">
    <source>
        <dbReference type="Proteomes" id="UP001150925"/>
    </source>
</evidence>
<dbReference type="Gene3D" id="3.90.640.10">
    <property type="entry name" value="Actin, Chain A, domain 4"/>
    <property type="match status" value="1"/>
</dbReference>
<gene>
    <name evidence="3" type="ORF">IWQ62_001565</name>
</gene>
<comment type="caution">
    <text evidence="3">The sequence shown here is derived from an EMBL/GenBank/DDBJ whole genome shotgun (WGS) entry which is preliminary data.</text>
</comment>
<dbReference type="Pfam" id="PF00022">
    <property type="entry name" value="Actin"/>
    <property type="match status" value="1"/>
</dbReference>
<dbReference type="InterPro" id="IPR043129">
    <property type="entry name" value="ATPase_NBD"/>
</dbReference>
<dbReference type="InterPro" id="IPR004000">
    <property type="entry name" value="Actin"/>
</dbReference>
<dbReference type="PANTHER" id="PTHR11937">
    <property type="entry name" value="ACTIN"/>
    <property type="match status" value="1"/>
</dbReference>
<dbReference type="AlphaFoldDB" id="A0A9W8AY27"/>
<accession>A0A9W8AY27</accession>
<evidence type="ECO:0000313" key="3">
    <source>
        <dbReference type="EMBL" id="KAJ1967907.1"/>
    </source>
</evidence>
<dbReference type="SUPFAM" id="SSF53067">
    <property type="entry name" value="Actin-like ATPase domain"/>
    <property type="match status" value="2"/>
</dbReference>
<evidence type="ECO:0000256" key="1">
    <source>
        <dbReference type="RuleBase" id="RU000487"/>
    </source>
</evidence>
<dbReference type="Gene3D" id="3.30.420.40">
    <property type="match status" value="2"/>
</dbReference>
<organism evidence="3 4">
    <name type="scientific">Dispira parvispora</name>
    <dbReference type="NCBI Taxonomy" id="1520584"/>
    <lineage>
        <taxon>Eukaryota</taxon>
        <taxon>Fungi</taxon>
        <taxon>Fungi incertae sedis</taxon>
        <taxon>Zoopagomycota</taxon>
        <taxon>Kickxellomycotina</taxon>
        <taxon>Dimargaritomycetes</taxon>
        <taxon>Dimargaritales</taxon>
        <taxon>Dimargaritaceae</taxon>
        <taxon>Dispira</taxon>
    </lineage>
</organism>
<comment type="similarity">
    <text evidence="1">Belongs to the actin family.</text>
</comment>
<reference evidence="3" key="1">
    <citation type="submission" date="2022-07" db="EMBL/GenBank/DDBJ databases">
        <title>Phylogenomic reconstructions and comparative analyses of Kickxellomycotina fungi.</title>
        <authorList>
            <person name="Reynolds N.K."/>
            <person name="Stajich J.E."/>
            <person name="Barry K."/>
            <person name="Grigoriev I.V."/>
            <person name="Crous P."/>
            <person name="Smith M.E."/>
        </authorList>
    </citation>
    <scope>NUCLEOTIDE SEQUENCE</scope>
    <source>
        <strain evidence="3">RSA 1196</strain>
    </source>
</reference>
<dbReference type="CDD" id="cd10207">
    <property type="entry name" value="ASKHA_NBD_Arp10"/>
    <property type="match status" value="1"/>
</dbReference>
<dbReference type="SMART" id="SM00268">
    <property type="entry name" value="ACTIN"/>
    <property type="match status" value="1"/>
</dbReference>
<evidence type="ECO:0000256" key="2">
    <source>
        <dbReference type="SAM" id="MobiDB-lite"/>
    </source>
</evidence>
<feature type="region of interest" description="Disordered" evidence="2">
    <location>
        <begin position="1"/>
        <end position="35"/>
    </location>
</feature>
<feature type="compositionally biased region" description="Low complexity" evidence="2">
    <location>
        <begin position="14"/>
        <end position="30"/>
    </location>
</feature>
<proteinExistence type="inferred from homology"/>
<dbReference type="Proteomes" id="UP001150925">
    <property type="component" value="Unassembled WGS sequence"/>
</dbReference>
<protein>
    <submittedName>
        <fullName evidence="3">Uncharacterized protein</fullName>
    </submittedName>
</protein>
<dbReference type="EMBL" id="JANBPY010000263">
    <property type="protein sequence ID" value="KAJ1967907.1"/>
    <property type="molecule type" value="Genomic_DNA"/>
</dbReference>
<name>A0A9W8AY27_9FUNG</name>